<evidence type="ECO:0000256" key="1">
    <source>
        <dbReference type="SAM" id="MobiDB-lite"/>
    </source>
</evidence>
<accession>A0ABV0SZ43</accession>
<feature type="non-terminal residue" evidence="3">
    <location>
        <position position="282"/>
    </location>
</feature>
<dbReference type="EMBL" id="JAHRIQ010013995">
    <property type="protein sequence ID" value="MEQ2225880.1"/>
    <property type="molecule type" value="Genomic_DNA"/>
</dbReference>
<protein>
    <submittedName>
        <fullName evidence="3">Uncharacterized protein</fullName>
    </submittedName>
</protein>
<organism evidence="3 4">
    <name type="scientific">Ilyodon furcidens</name>
    <name type="common">goldbreast splitfin</name>
    <dbReference type="NCBI Taxonomy" id="33524"/>
    <lineage>
        <taxon>Eukaryota</taxon>
        <taxon>Metazoa</taxon>
        <taxon>Chordata</taxon>
        <taxon>Craniata</taxon>
        <taxon>Vertebrata</taxon>
        <taxon>Euteleostomi</taxon>
        <taxon>Actinopterygii</taxon>
        <taxon>Neopterygii</taxon>
        <taxon>Teleostei</taxon>
        <taxon>Neoteleostei</taxon>
        <taxon>Acanthomorphata</taxon>
        <taxon>Ovalentaria</taxon>
        <taxon>Atherinomorphae</taxon>
        <taxon>Cyprinodontiformes</taxon>
        <taxon>Goodeidae</taxon>
        <taxon>Ilyodon</taxon>
    </lineage>
</organism>
<dbReference type="Gene3D" id="3.40.190.10">
    <property type="entry name" value="Periplasmic binding protein-like II"/>
    <property type="match status" value="1"/>
</dbReference>
<keyword evidence="2" id="KW-0812">Transmembrane</keyword>
<keyword evidence="2" id="KW-1133">Transmembrane helix</keyword>
<evidence type="ECO:0000313" key="3">
    <source>
        <dbReference type="EMBL" id="MEQ2225880.1"/>
    </source>
</evidence>
<dbReference type="PANTHER" id="PTHR18966">
    <property type="entry name" value="IONOTROPIC GLUTAMATE RECEPTOR"/>
    <property type="match status" value="1"/>
</dbReference>
<feature type="region of interest" description="Disordered" evidence="1">
    <location>
        <begin position="1"/>
        <end position="128"/>
    </location>
</feature>
<feature type="compositionally biased region" description="Basic and acidic residues" evidence="1">
    <location>
        <begin position="56"/>
        <end position="77"/>
    </location>
</feature>
<comment type="caution">
    <text evidence="3">The sequence shown here is derived from an EMBL/GenBank/DDBJ whole genome shotgun (WGS) entry which is preliminary data.</text>
</comment>
<evidence type="ECO:0000313" key="4">
    <source>
        <dbReference type="Proteomes" id="UP001482620"/>
    </source>
</evidence>
<dbReference type="SUPFAM" id="SSF53850">
    <property type="entry name" value="Periplasmic binding protein-like II"/>
    <property type="match status" value="1"/>
</dbReference>
<sequence>MCGCSSPHRCCGPDPDPCSDLRTIRRGGNVQKRGLPGPNGPANQSRPRIKQSQLPHEFRSQPHEPLTPHEPQHESPHRATPNQGTNTKHMPPNPNVMTHHDGKARAPRKPTPASAHKRNKADTTKYRTHNGPHPICCNPSTPPFSPPACHVNVISYGIGLPQGSPLTRNVSEFVSRYKSDGFMDMLHDKWYKVVPCGKRVFAVTETLQMGIQHFSGLFVLLCMGVGGALLTLAGEHTFYHLVVPRLRRSNTLQYWLHTSQKIHRALNTTYEDVGKELTGLDQ</sequence>
<reference evidence="3 4" key="1">
    <citation type="submission" date="2021-06" db="EMBL/GenBank/DDBJ databases">
        <authorList>
            <person name="Palmer J.M."/>
        </authorList>
    </citation>
    <scope>NUCLEOTIDE SEQUENCE [LARGE SCALE GENOMIC DNA]</scope>
    <source>
        <strain evidence="4">if_2019</strain>
        <tissue evidence="3">Muscle</tissue>
    </source>
</reference>
<feature type="transmembrane region" description="Helical" evidence="2">
    <location>
        <begin position="217"/>
        <end position="239"/>
    </location>
</feature>
<keyword evidence="4" id="KW-1185">Reference proteome</keyword>
<evidence type="ECO:0000256" key="2">
    <source>
        <dbReference type="SAM" id="Phobius"/>
    </source>
</evidence>
<dbReference type="Proteomes" id="UP001482620">
    <property type="component" value="Unassembled WGS sequence"/>
</dbReference>
<dbReference type="InterPro" id="IPR015683">
    <property type="entry name" value="Ionotropic_Glu_rcpt"/>
</dbReference>
<keyword evidence="2" id="KW-0472">Membrane</keyword>
<gene>
    <name evidence="3" type="ORF">ILYODFUR_022083</name>
</gene>
<name>A0ABV0SZ43_9TELE</name>
<feature type="compositionally biased region" description="Polar residues" evidence="1">
    <location>
        <begin position="41"/>
        <end position="54"/>
    </location>
</feature>
<proteinExistence type="predicted"/>